<dbReference type="PROSITE" id="PS51257">
    <property type="entry name" value="PROKAR_LIPOPROTEIN"/>
    <property type="match status" value="1"/>
</dbReference>
<dbReference type="GO" id="GO:0120147">
    <property type="term" value="F:formylglycine-generating oxidase activity"/>
    <property type="evidence" value="ECO:0007669"/>
    <property type="project" value="TreeGrafter"/>
</dbReference>
<dbReference type="InterPro" id="IPR042095">
    <property type="entry name" value="SUMF_sf"/>
</dbReference>
<evidence type="ECO:0000259" key="1">
    <source>
        <dbReference type="Pfam" id="PF03781"/>
    </source>
</evidence>
<organism evidence="2 3">
    <name type="scientific">Escherichia marmotae</name>
    <dbReference type="NCBI Taxonomy" id="1499973"/>
    <lineage>
        <taxon>Bacteria</taxon>
        <taxon>Pseudomonadati</taxon>
        <taxon>Pseudomonadota</taxon>
        <taxon>Gammaproteobacteria</taxon>
        <taxon>Enterobacterales</taxon>
        <taxon>Enterobacteriaceae</taxon>
        <taxon>Escherichia</taxon>
    </lineage>
</organism>
<protein>
    <submittedName>
        <fullName evidence="2">SUMF1/EgtB/PvdO family nonheme iron enzyme</fullName>
    </submittedName>
</protein>
<accession>A0A7W3ANN8</accession>
<dbReference type="Pfam" id="PF03781">
    <property type="entry name" value="FGE-sulfatase"/>
    <property type="match status" value="1"/>
</dbReference>
<dbReference type="Proteomes" id="UP000518474">
    <property type="component" value="Unassembled WGS sequence"/>
</dbReference>
<dbReference type="EMBL" id="JABXPT010000016">
    <property type="protein sequence ID" value="MBA7900682.1"/>
    <property type="molecule type" value="Genomic_DNA"/>
</dbReference>
<feature type="domain" description="Sulfatase-modifying factor enzyme-like" evidence="1">
    <location>
        <begin position="39"/>
        <end position="283"/>
    </location>
</feature>
<dbReference type="InterPro" id="IPR005532">
    <property type="entry name" value="SUMF_dom"/>
</dbReference>
<reference evidence="2 3" key="1">
    <citation type="submission" date="2020-06" db="EMBL/GenBank/DDBJ databases">
        <title>REHAB project genomes.</title>
        <authorList>
            <person name="Shaw L.P."/>
        </authorList>
    </citation>
    <scope>NUCLEOTIDE SEQUENCE [LARGE SCALE GENOMIC DNA]</scope>
    <source>
        <strain evidence="2 3">RHBSTW-00604</strain>
    </source>
</reference>
<dbReference type="PANTHER" id="PTHR23150">
    <property type="entry name" value="SULFATASE MODIFYING FACTOR 1, 2"/>
    <property type="match status" value="1"/>
</dbReference>
<gene>
    <name evidence="2" type="ORF">HV245_21475</name>
</gene>
<evidence type="ECO:0000313" key="3">
    <source>
        <dbReference type="Proteomes" id="UP000518474"/>
    </source>
</evidence>
<comment type="caution">
    <text evidence="2">The sequence shown here is derived from an EMBL/GenBank/DDBJ whole genome shotgun (WGS) entry which is preliminary data.</text>
</comment>
<sequence>MSKCKQIIITFISGVVLIGCDNAKGNAGSEKRFADYIVNSMISVKGGRFQMGDFGPLVGEKLPFSPAQDNKPLHWVELSDFKITKNKITWREFNIWLNLNKKEYNKYYKKIKSRKVEDEYDKKILRNIGDNYPASVNWNDAKAFCQWIGKVSGKSITLPTEAQWEYAARSRGQFFQFANSDNQYNPDDPDDKLNFTHDMAPVGSYPPNPLGLYDMMGNGNEWVNDWYAEDYYKNSPEKNPQGPDKGEKKVIRGYLGSMFGLYNITRGKSEPDYEGPGDGFRCVEN</sequence>
<dbReference type="SUPFAM" id="SSF56436">
    <property type="entry name" value="C-type lectin-like"/>
    <property type="match status" value="1"/>
</dbReference>
<dbReference type="PANTHER" id="PTHR23150:SF19">
    <property type="entry name" value="FORMYLGLYCINE-GENERATING ENZYME"/>
    <property type="match status" value="1"/>
</dbReference>
<dbReference type="RefSeq" id="WP_180562693.1">
    <property type="nucleotide sequence ID" value="NZ_CP056697.1"/>
</dbReference>
<evidence type="ECO:0000313" key="2">
    <source>
        <dbReference type="EMBL" id="MBA7900682.1"/>
    </source>
</evidence>
<dbReference type="InterPro" id="IPR051043">
    <property type="entry name" value="Sulfatase_Mod_Factor_Kinase"/>
</dbReference>
<dbReference type="Gene3D" id="3.90.1580.10">
    <property type="entry name" value="paralog of FGE (formylglycine-generating enzyme)"/>
    <property type="match status" value="1"/>
</dbReference>
<name>A0A7W3ANN8_9ESCH</name>
<dbReference type="InterPro" id="IPR016187">
    <property type="entry name" value="CTDL_fold"/>
</dbReference>
<dbReference type="AlphaFoldDB" id="A0A7W3ANN8"/>
<proteinExistence type="predicted"/>